<organism evidence="4 5">
    <name type="scientific">Brachionus calyciflorus</name>
    <dbReference type="NCBI Taxonomy" id="104777"/>
    <lineage>
        <taxon>Eukaryota</taxon>
        <taxon>Metazoa</taxon>
        <taxon>Spiralia</taxon>
        <taxon>Gnathifera</taxon>
        <taxon>Rotifera</taxon>
        <taxon>Eurotatoria</taxon>
        <taxon>Monogononta</taxon>
        <taxon>Pseudotrocha</taxon>
        <taxon>Ploima</taxon>
        <taxon>Brachionidae</taxon>
        <taxon>Brachionus</taxon>
    </lineage>
</organism>
<evidence type="ECO:0000259" key="3">
    <source>
        <dbReference type="Pfam" id="PF00125"/>
    </source>
</evidence>
<dbReference type="InterPro" id="IPR009072">
    <property type="entry name" value="Histone-fold"/>
</dbReference>
<dbReference type="SMART" id="SM00428">
    <property type="entry name" value="H3"/>
    <property type="match status" value="1"/>
</dbReference>
<dbReference type="Pfam" id="PF00125">
    <property type="entry name" value="Histone"/>
    <property type="match status" value="1"/>
</dbReference>
<accession>A0A813ML10</accession>
<feature type="compositionally biased region" description="Polar residues" evidence="2">
    <location>
        <begin position="49"/>
        <end position="67"/>
    </location>
</feature>
<dbReference type="SUPFAM" id="SSF47113">
    <property type="entry name" value="Histone-fold"/>
    <property type="match status" value="1"/>
</dbReference>
<dbReference type="CDD" id="cd22911">
    <property type="entry name" value="HFD_H3"/>
    <property type="match status" value="1"/>
</dbReference>
<comment type="similarity">
    <text evidence="1">Belongs to the histone H3 family.</text>
</comment>
<dbReference type="GO" id="GO:0000786">
    <property type="term" value="C:nucleosome"/>
    <property type="evidence" value="ECO:0007669"/>
    <property type="project" value="InterPro"/>
</dbReference>
<feature type="domain" description="Core Histone H2A/H2B/H3" evidence="3">
    <location>
        <begin position="79"/>
        <end position="164"/>
    </location>
</feature>
<dbReference type="OrthoDB" id="420022at2759"/>
<comment type="caution">
    <text evidence="4">The sequence shown here is derived from an EMBL/GenBank/DDBJ whole genome shotgun (WGS) entry which is preliminary data.</text>
</comment>
<feature type="region of interest" description="Disordered" evidence="2">
    <location>
        <begin position="1"/>
        <end position="67"/>
    </location>
</feature>
<gene>
    <name evidence="4" type="ORF">OXX778_LOCUS2264</name>
</gene>
<name>A0A813ML10_9BILA</name>
<dbReference type="GO" id="GO:0046982">
    <property type="term" value="F:protein heterodimerization activity"/>
    <property type="evidence" value="ECO:0007669"/>
    <property type="project" value="InterPro"/>
</dbReference>
<reference evidence="4" key="1">
    <citation type="submission" date="2021-02" db="EMBL/GenBank/DDBJ databases">
        <authorList>
            <person name="Nowell W R."/>
        </authorList>
    </citation>
    <scope>NUCLEOTIDE SEQUENCE</scope>
    <source>
        <strain evidence="4">Ploen Becks lab</strain>
    </source>
</reference>
<evidence type="ECO:0000313" key="5">
    <source>
        <dbReference type="Proteomes" id="UP000663879"/>
    </source>
</evidence>
<dbReference type="AlphaFoldDB" id="A0A813ML10"/>
<dbReference type="Gene3D" id="1.10.20.10">
    <property type="entry name" value="Histone, subunit A"/>
    <property type="match status" value="1"/>
</dbReference>
<keyword evidence="5" id="KW-1185">Reference proteome</keyword>
<dbReference type="GO" id="GO:0003677">
    <property type="term" value="F:DNA binding"/>
    <property type="evidence" value="ECO:0007669"/>
    <property type="project" value="InterPro"/>
</dbReference>
<dbReference type="InterPro" id="IPR007125">
    <property type="entry name" value="H2A/H2B/H3"/>
</dbReference>
<dbReference type="PANTHER" id="PTHR11426">
    <property type="entry name" value="HISTONE H3"/>
    <property type="match status" value="1"/>
</dbReference>
<evidence type="ECO:0000256" key="2">
    <source>
        <dbReference type="SAM" id="MobiDB-lite"/>
    </source>
</evidence>
<dbReference type="Proteomes" id="UP000663879">
    <property type="component" value="Unassembled WGS sequence"/>
</dbReference>
<feature type="compositionally biased region" description="Low complexity" evidence="2">
    <location>
        <begin position="30"/>
        <end position="42"/>
    </location>
</feature>
<evidence type="ECO:0000313" key="4">
    <source>
        <dbReference type="EMBL" id="CAF0722496.1"/>
    </source>
</evidence>
<dbReference type="EMBL" id="CAJNOC010000172">
    <property type="protein sequence ID" value="CAF0722496.1"/>
    <property type="molecule type" value="Genomic_DNA"/>
</dbReference>
<proteinExistence type="inferred from homology"/>
<dbReference type="InterPro" id="IPR000164">
    <property type="entry name" value="Histone_H3/CENP-A"/>
</dbReference>
<protein>
    <recommendedName>
        <fullName evidence="3">Core Histone H2A/H2B/H3 domain-containing protein</fullName>
    </recommendedName>
</protein>
<evidence type="ECO:0000256" key="1">
    <source>
        <dbReference type="ARBA" id="ARBA00010343"/>
    </source>
</evidence>
<sequence length="174" mass="19289">MVKRKSLPKPVDKAGYAARTAQRVSDSTSEESASSSESSSSASEEENYTTRTSPRKSMSATASKLSRINTSKKGKSGIVALKQIRELQRTTNLLIPRAPFLRLIKEIIQQRSTAGFKVTEMAVEALREASENVLVSIFEDSYLIALHAKRVTLMPRDISLLLRIRNDFSLLTSL</sequence>
<dbReference type="GO" id="GO:0030527">
    <property type="term" value="F:structural constituent of chromatin"/>
    <property type="evidence" value="ECO:0007669"/>
    <property type="project" value="InterPro"/>
</dbReference>